<dbReference type="AlphaFoldDB" id="A0AAV3AQ87"/>
<dbReference type="InterPro" id="IPR043136">
    <property type="entry name" value="B30.2/SPRY_sf"/>
</dbReference>
<dbReference type="PROSITE" id="PS50119">
    <property type="entry name" value="ZF_BBOX"/>
    <property type="match status" value="1"/>
</dbReference>
<keyword evidence="3" id="KW-0862">Zinc</keyword>
<dbReference type="InterPro" id="IPR006574">
    <property type="entry name" value="PRY"/>
</dbReference>
<keyword evidence="4" id="KW-0175">Coiled coil</keyword>
<organism evidence="9 10">
    <name type="scientific">Pyxicephalus adspersus</name>
    <name type="common">African bullfrog</name>
    <dbReference type="NCBI Taxonomy" id="30357"/>
    <lineage>
        <taxon>Eukaryota</taxon>
        <taxon>Metazoa</taxon>
        <taxon>Chordata</taxon>
        <taxon>Craniata</taxon>
        <taxon>Vertebrata</taxon>
        <taxon>Euteleostomi</taxon>
        <taxon>Amphibia</taxon>
        <taxon>Batrachia</taxon>
        <taxon>Anura</taxon>
        <taxon>Neobatrachia</taxon>
        <taxon>Ranoidea</taxon>
        <taxon>Pyxicephalidae</taxon>
        <taxon>Pyxicephalinae</taxon>
        <taxon>Pyxicephalus</taxon>
    </lineage>
</organism>
<sequence>MATSDLSQDLSCSSCVENSSDLIVFGCGHTFCPECFVKLCGGQEMTAGDTCPVCENVFPAMASRRPYLEIEARAEVRAEARVENPETTEILCTHCIGSPVPALQSCLHCEASLCADHLQVHTKSPEHILTKPTNSFQDYKCPTHQKILDLYCCEDELCICLKCHLEEHKAHQVLHFHEEFHRSKKKLEYFLEILSSESEEIQKRLRGLRETNLQERAADVTDRISALFGNLREQQEDLERKILEDIAVQEKQISLSVSDRIRHLEKTQRELSGKTGRLSDLYNFPDPLKFSRWMKSDNQELHKLRQDSCEYKAEDRRRAGAVKDFDEGRILEAAHTGLLRMVSAIRNGIYVPESTDLLLDLNTAANNVAISEDLKELWCPGSDQCRAEREDRFDFSQVLSTKTFRMGRHYWDLEVGQSGDFRLGVAYSTM</sequence>
<dbReference type="Gene3D" id="3.30.40.10">
    <property type="entry name" value="Zinc/RING finger domain, C3HC4 (zinc finger)"/>
    <property type="match status" value="1"/>
</dbReference>
<evidence type="ECO:0000259" key="7">
    <source>
        <dbReference type="PROSITE" id="PS50119"/>
    </source>
</evidence>
<evidence type="ECO:0000256" key="3">
    <source>
        <dbReference type="ARBA" id="ARBA00022833"/>
    </source>
</evidence>
<dbReference type="Gene3D" id="3.30.160.60">
    <property type="entry name" value="Classic Zinc Finger"/>
    <property type="match status" value="1"/>
</dbReference>
<dbReference type="CDD" id="cd19769">
    <property type="entry name" value="Bbox2_TRIM16-like"/>
    <property type="match status" value="1"/>
</dbReference>
<dbReference type="Gene3D" id="4.10.830.40">
    <property type="match status" value="1"/>
</dbReference>
<keyword evidence="10" id="KW-1185">Reference proteome</keyword>
<dbReference type="SMART" id="SM00336">
    <property type="entry name" value="BBOX"/>
    <property type="match status" value="1"/>
</dbReference>
<dbReference type="GO" id="GO:0008270">
    <property type="term" value="F:zinc ion binding"/>
    <property type="evidence" value="ECO:0007669"/>
    <property type="project" value="UniProtKB-KW"/>
</dbReference>
<dbReference type="Pfam" id="PF13765">
    <property type="entry name" value="PRY"/>
    <property type="match status" value="1"/>
</dbReference>
<dbReference type="PROSITE" id="PS50188">
    <property type="entry name" value="B302_SPRY"/>
    <property type="match status" value="1"/>
</dbReference>
<evidence type="ECO:0000256" key="2">
    <source>
        <dbReference type="ARBA" id="ARBA00022771"/>
    </source>
</evidence>
<comment type="caution">
    <text evidence="9">The sequence shown here is derived from an EMBL/GenBank/DDBJ whole genome shotgun (WGS) entry which is preliminary data.</text>
</comment>
<accession>A0AAV3AQ87</accession>
<feature type="domain" description="B30.2/SPRY" evidence="8">
    <location>
        <begin position="337"/>
        <end position="430"/>
    </location>
</feature>
<dbReference type="SMART" id="SM00184">
    <property type="entry name" value="RING"/>
    <property type="match status" value="1"/>
</dbReference>
<dbReference type="GO" id="GO:0005737">
    <property type="term" value="C:cytoplasm"/>
    <property type="evidence" value="ECO:0007669"/>
    <property type="project" value="UniProtKB-ARBA"/>
</dbReference>
<dbReference type="Gene3D" id="2.60.120.920">
    <property type="match status" value="1"/>
</dbReference>
<dbReference type="InterPro" id="IPR000315">
    <property type="entry name" value="Znf_B-box"/>
</dbReference>
<dbReference type="InterPro" id="IPR001841">
    <property type="entry name" value="Znf_RING"/>
</dbReference>
<dbReference type="Proteomes" id="UP001181693">
    <property type="component" value="Unassembled WGS sequence"/>
</dbReference>
<dbReference type="InterPro" id="IPR051051">
    <property type="entry name" value="E3_ubiq-ligase_TRIM/RNF"/>
</dbReference>
<dbReference type="PANTHER" id="PTHR25465:SF41">
    <property type="entry name" value="E3 UBIQUITIN-PROTEIN LIGASE RNF135"/>
    <property type="match status" value="1"/>
</dbReference>
<evidence type="ECO:0000256" key="1">
    <source>
        <dbReference type="ARBA" id="ARBA00022723"/>
    </source>
</evidence>
<dbReference type="InterPro" id="IPR013083">
    <property type="entry name" value="Znf_RING/FYVE/PHD"/>
</dbReference>
<dbReference type="PANTHER" id="PTHR25465">
    <property type="entry name" value="B-BOX DOMAIN CONTAINING"/>
    <property type="match status" value="1"/>
</dbReference>
<evidence type="ECO:0000313" key="9">
    <source>
        <dbReference type="EMBL" id="DBA27453.1"/>
    </source>
</evidence>
<dbReference type="InterPro" id="IPR013320">
    <property type="entry name" value="ConA-like_dom_sf"/>
</dbReference>
<protein>
    <submittedName>
        <fullName evidence="9">Uncharacterized protein</fullName>
    </submittedName>
</protein>
<proteinExistence type="predicted"/>
<name>A0AAV3AQ87_PYXAD</name>
<evidence type="ECO:0000259" key="8">
    <source>
        <dbReference type="PROSITE" id="PS50188"/>
    </source>
</evidence>
<gene>
    <name evidence="9" type="ORF">GDO54_007944</name>
</gene>
<dbReference type="SUPFAM" id="SSF49899">
    <property type="entry name" value="Concanavalin A-like lectins/glucanases"/>
    <property type="match status" value="1"/>
</dbReference>
<keyword evidence="2 5" id="KW-0863">Zinc-finger</keyword>
<dbReference type="PROSITE" id="PS50089">
    <property type="entry name" value="ZF_RING_2"/>
    <property type="match status" value="1"/>
</dbReference>
<evidence type="ECO:0000256" key="5">
    <source>
        <dbReference type="PROSITE-ProRule" id="PRU00024"/>
    </source>
</evidence>
<reference evidence="9" key="1">
    <citation type="thesis" date="2020" institute="ProQuest LLC" country="789 East Eisenhower Parkway, Ann Arbor, MI, USA">
        <title>Comparative Genomics and Chromosome Evolution.</title>
        <authorList>
            <person name="Mudd A.B."/>
        </authorList>
    </citation>
    <scope>NUCLEOTIDE SEQUENCE</scope>
    <source>
        <strain evidence="9">1538</strain>
        <tissue evidence="9">Blood</tissue>
    </source>
</reference>
<evidence type="ECO:0000313" key="10">
    <source>
        <dbReference type="Proteomes" id="UP001181693"/>
    </source>
</evidence>
<feature type="domain" description="RING-type" evidence="6">
    <location>
        <begin position="12"/>
        <end position="55"/>
    </location>
</feature>
<keyword evidence="1" id="KW-0479">Metal-binding</keyword>
<dbReference type="SUPFAM" id="SSF57850">
    <property type="entry name" value="RING/U-box"/>
    <property type="match status" value="1"/>
</dbReference>
<evidence type="ECO:0000259" key="6">
    <source>
        <dbReference type="PROSITE" id="PS50089"/>
    </source>
</evidence>
<dbReference type="EMBL" id="DYDO01000003">
    <property type="protein sequence ID" value="DBA27453.1"/>
    <property type="molecule type" value="Genomic_DNA"/>
</dbReference>
<dbReference type="SUPFAM" id="SSF57845">
    <property type="entry name" value="B-box zinc-binding domain"/>
    <property type="match status" value="1"/>
</dbReference>
<feature type="domain" description="B box-type" evidence="7">
    <location>
        <begin position="136"/>
        <end position="176"/>
    </location>
</feature>
<dbReference type="InterPro" id="IPR001870">
    <property type="entry name" value="B30.2/SPRY"/>
</dbReference>
<evidence type="ECO:0000256" key="4">
    <source>
        <dbReference type="ARBA" id="ARBA00023054"/>
    </source>
</evidence>